<dbReference type="InterPro" id="IPR056816">
    <property type="entry name" value="ACR2/9/10_N"/>
</dbReference>
<organism evidence="6 7">
    <name type="scientific">Salix koriyanagi</name>
    <dbReference type="NCBI Taxonomy" id="2511006"/>
    <lineage>
        <taxon>Eukaryota</taxon>
        <taxon>Viridiplantae</taxon>
        <taxon>Streptophyta</taxon>
        <taxon>Embryophyta</taxon>
        <taxon>Tracheophyta</taxon>
        <taxon>Spermatophyta</taxon>
        <taxon>Magnoliopsida</taxon>
        <taxon>eudicotyledons</taxon>
        <taxon>Gunneridae</taxon>
        <taxon>Pentapetalae</taxon>
        <taxon>rosids</taxon>
        <taxon>fabids</taxon>
        <taxon>Malpighiales</taxon>
        <taxon>Salicaceae</taxon>
        <taxon>Saliceae</taxon>
        <taxon>Salix</taxon>
    </lineage>
</organism>
<protein>
    <recommendedName>
        <fullName evidence="2">ACT domain-containing protein ACR</fullName>
    </recommendedName>
    <alternativeName>
        <fullName evidence="2">Protein ACT DOMAIN REPEATS</fullName>
    </alternativeName>
</protein>
<comment type="function">
    <text evidence="2">Binds amino acids.</text>
</comment>
<dbReference type="PANTHER" id="PTHR31096">
    <property type="entry name" value="ACT DOMAIN-CONTAINING PROTEIN ACR4-RELATED"/>
    <property type="match status" value="1"/>
</dbReference>
<evidence type="ECO:0000256" key="1">
    <source>
        <dbReference type="ARBA" id="ARBA00022737"/>
    </source>
</evidence>
<keyword evidence="1 2" id="KW-0677">Repeat</keyword>
<dbReference type="Pfam" id="PF24914">
    <property type="entry name" value="ACR10_N"/>
    <property type="match status" value="1"/>
</dbReference>
<feature type="transmembrane region" description="Helical" evidence="3">
    <location>
        <begin position="366"/>
        <end position="391"/>
    </location>
</feature>
<dbReference type="Pfam" id="PF24931">
    <property type="entry name" value="ACT_ACR9_3rd"/>
    <property type="match status" value="1"/>
</dbReference>
<proteinExistence type="predicted"/>
<feature type="domain" description="ACT" evidence="5">
    <location>
        <begin position="391"/>
        <end position="436"/>
    </location>
</feature>
<keyword evidence="3" id="KW-0812">Transmembrane</keyword>
<gene>
    <name evidence="6" type="ORF">OIU74_019107</name>
</gene>
<dbReference type="AlphaFoldDB" id="A0A9Q1AJ11"/>
<evidence type="ECO:0000259" key="5">
    <source>
        <dbReference type="Pfam" id="PF24926"/>
    </source>
</evidence>
<feature type="domain" description="ACT" evidence="4">
    <location>
        <begin position="11"/>
        <end position="86"/>
    </location>
</feature>
<feature type="domain" description="ACT" evidence="5">
    <location>
        <begin position="333"/>
        <end position="370"/>
    </location>
</feature>
<dbReference type="InterPro" id="IPR045865">
    <property type="entry name" value="ACT-like_dom_sf"/>
</dbReference>
<evidence type="ECO:0000313" key="7">
    <source>
        <dbReference type="Proteomes" id="UP001151752"/>
    </source>
</evidence>
<dbReference type="Proteomes" id="UP001151752">
    <property type="component" value="Chromosome 10"/>
</dbReference>
<evidence type="ECO:0000313" key="6">
    <source>
        <dbReference type="EMBL" id="KAJ6773023.1"/>
    </source>
</evidence>
<keyword evidence="3" id="KW-1133">Transmembrane helix</keyword>
<evidence type="ECO:0000256" key="2">
    <source>
        <dbReference type="RuleBase" id="RU369043"/>
    </source>
</evidence>
<sequence>MGVLHEDVVVISQAEKPGELTVITVNCPDKTGLGCDLCRVILLFGLSICREDAQTDGKWCYLVFWVVGKPNTRWNLLKMRLLEVCPSYFSTSEFDYYKPENQQPKPPDVFLLKFWCSYDREGLLHDVTEVLWELELTIKRVKVSTAPDGRVLDLFFITDNRELLHTKMRQEETIHHLKNVLGKALISCEIELAGAEVTACSQGSSFLPPAFTEDMFNLELPNKHRSGFLAPSPVSVTVDNTLSPSHTLVQILCNDHKGLIYDIMRTLKDYHIQISYGRFFANRKGNCEVDLFLMQADGKKIVDPNKQNALCSRLRMELLHPVRLAVVSRGPDTELLVANPVELSGRGRPLVFHDITLALKTLNTCIFSVSFLFLSLSACMILSHTLCYLLFSQVEIGRHMIHDREWEVYRILLDEGDGLPVSRNKIEEGVRKVLMGWD</sequence>
<dbReference type="InterPro" id="IPR056805">
    <property type="entry name" value="ACT_ACR9/10_C"/>
</dbReference>
<dbReference type="SUPFAM" id="SSF55021">
    <property type="entry name" value="ACT-like"/>
    <property type="match status" value="2"/>
</dbReference>
<comment type="caution">
    <text evidence="6">The sequence shown here is derived from an EMBL/GenBank/DDBJ whole genome shotgun (WGS) entry which is preliminary data.</text>
</comment>
<accession>A0A9Q1AJ11</accession>
<dbReference type="InterPro" id="IPR040217">
    <property type="entry name" value="ACR1-12"/>
</dbReference>
<dbReference type="Pfam" id="PF24926">
    <property type="entry name" value="ACT_ACR9_C"/>
    <property type="match status" value="2"/>
</dbReference>
<keyword evidence="3" id="KW-0472">Membrane</keyword>
<keyword evidence="7" id="KW-1185">Reference proteome</keyword>
<reference evidence="6" key="1">
    <citation type="submission" date="2022-11" db="EMBL/GenBank/DDBJ databases">
        <authorList>
            <person name="Hyden B.L."/>
            <person name="Feng K."/>
            <person name="Yates T."/>
            <person name="Jawdy S."/>
            <person name="Smart L.B."/>
            <person name="Muchero W."/>
        </authorList>
    </citation>
    <scope>NUCLEOTIDE SEQUENCE</scope>
    <source>
        <tissue evidence="6">Shoot tip</tissue>
    </source>
</reference>
<name>A0A9Q1AJ11_9ROSI</name>
<reference evidence="6" key="2">
    <citation type="journal article" date="2023" name="Int. J. Mol. Sci.">
        <title>De Novo Assembly and Annotation of 11 Diverse Shrub Willow (Salix) Genomes Reveals Novel Gene Organization in Sex-Linked Regions.</title>
        <authorList>
            <person name="Hyden B."/>
            <person name="Feng K."/>
            <person name="Yates T.B."/>
            <person name="Jawdy S."/>
            <person name="Cereghino C."/>
            <person name="Smart L.B."/>
            <person name="Muchero W."/>
        </authorList>
    </citation>
    <scope>NUCLEOTIDE SEQUENCE</scope>
    <source>
        <tissue evidence="6">Shoot tip</tissue>
    </source>
</reference>
<dbReference type="PANTHER" id="PTHR31096:SF74">
    <property type="entry name" value="ACT DOMAIN-CONTAINING PROTEIN ACR"/>
    <property type="match status" value="1"/>
</dbReference>
<dbReference type="GO" id="GO:0016597">
    <property type="term" value="F:amino acid binding"/>
    <property type="evidence" value="ECO:0007669"/>
    <property type="project" value="UniProtKB-UniRule"/>
</dbReference>
<evidence type="ECO:0000256" key="3">
    <source>
        <dbReference type="SAM" id="Phobius"/>
    </source>
</evidence>
<dbReference type="EMBL" id="JAPFFM010000002">
    <property type="protein sequence ID" value="KAJ6773023.1"/>
    <property type="molecule type" value="Genomic_DNA"/>
</dbReference>
<evidence type="ECO:0000259" key="4">
    <source>
        <dbReference type="Pfam" id="PF24914"/>
    </source>
</evidence>